<accession>C6CCK4</accession>
<evidence type="ECO:0000313" key="11">
    <source>
        <dbReference type="Proteomes" id="UP000002734"/>
    </source>
</evidence>
<comment type="pathway">
    <text evidence="1">Siderophore biosynthesis.</text>
</comment>
<organism evidence="10 11">
    <name type="scientific">Musicola paradisiaca (strain Ech703)</name>
    <name type="common">Dickeya paradisiaca</name>
    <name type="synonym">Dickeya dadantii</name>
    <dbReference type="NCBI Taxonomy" id="579405"/>
    <lineage>
        <taxon>Bacteria</taxon>
        <taxon>Pseudomonadati</taxon>
        <taxon>Pseudomonadota</taxon>
        <taxon>Gammaproteobacteria</taxon>
        <taxon>Enterobacterales</taxon>
        <taxon>Pectobacteriaceae</taxon>
        <taxon>Musicola</taxon>
    </lineage>
</organism>
<evidence type="ECO:0000313" key="10">
    <source>
        <dbReference type="EMBL" id="ACS86847.1"/>
    </source>
</evidence>
<comment type="similarity">
    <text evidence="2">Belongs to the short-chain dehydrogenases/reductases (SDR) family.</text>
</comment>
<evidence type="ECO:0000256" key="2">
    <source>
        <dbReference type="ARBA" id="ARBA00006484"/>
    </source>
</evidence>
<dbReference type="InterPro" id="IPR020904">
    <property type="entry name" value="Sc_DH/Rdtase_CS"/>
</dbReference>
<dbReference type="PRINTS" id="PR00080">
    <property type="entry name" value="SDRFAMILY"/>
</dbReference>
<keyword evidence="3" id="KW-0560">Oxidoreductase</keyword>
<reference evidence="10" key="1">
    <citation type="submission" date="2009-06" db="EMBL/GenBank/DDBJ databases">
        <title>Complete sequence of Dickeya dadantii Ech703.</title>
        <authorList>
            <consortium name="US DOE Joint Genome Institute"/>
            <person name="Lucas S."/>
            <person name="Copeland A."/>
            <person name="Lapidus A."/>
            <person name="Glavina del Rio T."/>
            <person name="Dalin E."/>
            <person name="Tice H."/>
            <person name="Bruce D."/>
            <person name="Goodwin L."/>
            <person name="Pitluck S."/>
            <person name="Chertkov O."/>
            <person name="Brettin T."/>
            <person name="Detter J.C."/>
            <person name="Han C."/>
            <person name="Larimer F."/>
            <person name="Land M."/>
            <person name="Hauser L."/>
            <person name="Kyrpides N."/>
            <person name="Mikhailova N."/>
            <person name="Balakrishnan V."/>
            <person name="Glasner J."/>
            <person name="Perna N.T."/>
        </authorList>
    </citation>
    <scope>NUCLEOTIDE SEQUENCE [LARGE SCALE GENOMIC DNA]</scope>
    <source>
        <strain evidence="10">Ech703</strain>
    </source>
</reference>
<dbReference type="InterPro" id="IPR057326">
    <property type="entry name" value="KR_dom"/>
</dbReference>
<dbReference type="GO" id="GO:0008667">
    <property type="term" value="F:2,3-dihydro-2,3-dihydroxybenzoate dehydrogenase activity"/>
    <property type="evidence" value="ECO:0007669"/>
    <property type="project" value="UniProtKB-UniRule"/>
</dbReference>
<dbReference type="Pfam" id="PF13561">
    <property type="entry name" value="adh_short_C2"/>
    <property type="match status" value="1"/>
</dbReference>
<dbReference type="PANTHER" id="PTHR24321">
    <property type="entry name" value="DEHYDROGENASES, SHORT CHAIN"/>
    <property type="match status" value="1"/>
</dbReference>
<name>C6CCK4_MUSP7</name>
<keyword evidence="4" id="KW-0520">NAD</keyword>
<protein>
    <recommendedName>
        <fullName evidence="7 8">2,3-dihydro-2,3-dihydroxybenzoate dehydrogenase</fullName>
        <ecNumber evidence="6 8">1.3.1.28</ecNumber>
    </recommendedName>
</protein>
<evidence type="ECO:0000256" key="7">
    <source>
        <dbReference type="ARBA" id="ARBA00067530"/>
    </source>
</evidence>
<dbReference type="AlphaFoldDB" id="C6CCK4"/>
<evidence type="ECO:0000256" key="3">
    <source>
        <dbReference type="ARBA" id="ARBA00023002"/>
    </source>
</evidence>
<dbReference type="GO" id="GO:0019290">
    <property type="term" value="P:siderophore biosynthetic process"/>
    <property type="evidence" value="ECO:0007669"/>
    <property type="project" value="InterPro"/>
</dbReference>
<evidence type="ECO:0000256" key="4">
    <source>
        <dbReference type="ARBA" id="ARBA00023027"/>
    </source>
</evidence>
<evidence type="ECO:0000256" key="1">
    <source>
        <dbReference type="ARBA" id="ARBA00004924"/>
    </source>
</evidence>
<keyword evidence="11" id="KW-1185">Reference proteome</keyword>
<feature type="domain" description="Ketoreductase" evidence="9">
    <location>
        <begin position="10"/>
        <end position="180"/>
    </location>
</feature>
<evidence type="ECO:0000256" key="6">
    <source>
        <dbReference type="ARBA" id="ARBA00066334"/>
    </source>
</evidence>
<dbReference type="PRINTS" id="PR01397">
    <property type="entry name" value="DHBDHDRGNASE"/>
</dbReference>
<dbReference type="EC" id="1.3.1.28" evidence="6 8"/>
<evidence type="ECO:0000256" key="8">
    <source>
        <dbReference type="NCBIfam" id="TIGR04316"/>
    </source>
</evidence>
<proteinExistence type="inferred from homology"/>
<dbReference type="PANTHER" id="PTHR24321:SF13">
    <property type="entry name" value="2,3-DIHYDRO-2,3-DIHYDROXYBENZOATE DEHYDROGENASE"/>
    <property type="match status" value="1"/>
</dbReference>
<dbReference type="InterPro" id="IPR002347">
    <property type="entry name" value="SDR_fam"/>
</dbReference>
<dbReference type="FunFam" id="3.40.50.720:FF:000160">
    <property type="entry name" value="2,3-dihydro-2,3-dihydroxybenzoate dehydrogenase"/>
    <property type="match status" value="1"/>
</dbReference>
<dbReference type="SUPFAM" id="SSF51735">
    <property type="entry name" value="NAD(P)-binding Rossmann-fold domains"/>
    <property type="match status" value="1"/>
</dbReference>
<dbReference type="PROSITE" id="PS00061">
    <property type="entry name" value="ADH_SHORT"/>
    <property type="match status" value="1"/>
</dbReference>
<dbReference type="NCBIfam" id="TIGR04316">
    <property type="entry name" value="dhbA_paeA"/>
    <property type="match status" value="1"/>
</dbReference>
<gene>
    <name evidence="10" type="ordered locus">Dd703_3076</name>
</gene>
<dbReference type="NCBIfam" id="NF006074">
    <property type="entry name" value="PRK08220.1"/>
    <property type="match status" value="1"/>
</dbReference>
<dbReference type="Gene3D" id="3.40.50.720">
    <property type="entry name" value="NAD(P)-binding Rossmann-like Domain"/>
    <property type="match status" value="1"/>
</dbReference>
<evidence type="ECO:0000256" key="5">
    <source>
        <dbReference type="ARBA" id="ARBA00052874"/>
    </source>
</evidence>
<dbReference type="InterPro" id="IPR003560">
    <property type="entry name" value="DHB_DH"/>
</dbReference>
<evidence type="ECO:0000259" key="9">
    <source>
        <dbReference type="SMART" id="SM00822"/>
    </source>
</evidence>
<dbReference type="Proteomes" id="UP000002734">
    <property type="component" value="Chromosome"/>
</dbReference>
<dbReference type="RefSeq" id="WP_015854748.1">
    <property type="nucleotide sequence ID" value="NC_012880.1"/>
</dbReference>
<dbReference type="STRING" id="579405.Dd703_3076"/>
<dbReference type="HOGENOM" id="CLU_010194_1_0_6"/>
<dbReference type="eggNOG" id="COG1028">
    <property type="taxonomic scope" value="Bacteria"/>
</dbReference>
<comment type="catalytic activity">
    <reaction evidence="5">
        <text>(2S,3S)-2,3-dihydroxy-2,3-dihydrobenzoate + NAD(+) = 2,3-dihydroxybenzoate + NADH + H(+)</text>
        <dbReference type="Rhea" id="RHEA:23824"/>
        <dbReference type="ChEBI" id="CHEBI:15378"/>
        <dbReference type="ChEBI" id="CHEBI:36654"/>
        <dbReference type="ChEBI" id="CHEBI:57540"/>
        <dbReference type="ChEBI" id="CHEBI:57945"/>
        <dbReference type="ChEBI" id="CHEBI:58764"/>
        <dbReference type="EC" id="1.3.1.28"/>
    </reaction>
</comment>
<dbReference type="EMBL" id="CP001654">
    <property type="protein sequence ID" value="ACS86847.1"/>
    <property type="molecule type" value="Genomic_DNA"/>
</dbReference>
<dbReference type="InterPro" id="IPR036291">
    <property type="entry name" value="NAD(P)-bd_dom_sf"/>
</dbReference>
<dbReference type="SMART" id="SM00822">
    <property type="entry name" value="PKS_KR"/>
    <property type="match status" value="1"/>
</dbReference>
<sequence>MSIQFDFSGKQVWVTGAGQGIGYATACAFYRAGSTVTGIDKTFHPNTNYPFAIHQADVADSKQVKEVVQVLLNTTPQLDVLVNAAGILRTGQTDEIDPQDWQLCFNVNAGGAFNMFQHTMSVFRRQRAGAMVTVSSNAAHVPRLGMSAYGASKAALRSLCHTVALEMAPFGVRCNLVSPGSTDTEMQRSLWHTPDAEAQTIKGFPEQYKLGIPLQKIAHPQEIAATILFLASDAASHLVMQDIVIDGGAVLNA</sequence>
<dbReference type="KEGG" id="dda:Dd703_3076"/>